<feature type="domain" description="TonB-dependent receptor plug" evidence="18">
    <location>
        <begin position="70"/>
        <end position="171"/>
    </location>
</feature>
<dbReference type="SUPFAM" id="SSF56935">
    <property type="entry name" value="Porins"/>
    <property type="match status" value="1"/>
</dbReference>
<dbReference type="InterPro" id="IPR036942">
    <property type="entry name" value="Beta-barrel_TonB_sf"/>
</dbReference>
<dbReference type="FunFam" id="2.170.130.10:FF:000001">
    <property type="entry name" value="Catecholate siderophore TonB-dependent receptor"/>
    <property type="match status" value="1"/>
</dbReference>
<evidence type="ECO:0000313" key="20">
    <source>
        <dbReference type="Proteomes" id="UP000029481"/>
    </source>
</evidence>
<dbReference type="NCBIfam" id="TIGR01783">
    <property type="entry name" value="TonB-siderophor"/>
    <property type="match status" value="1"/>
</dbReference>
<keyword evidence="13 14" id="KW-0998">Cell outer membrane</keyword>
<keyword evidence="6 14" id="KW-0812">Transmembrane</keyword>
<keyword evidence="9" id="KW-0406">Ion transport</keyword>
<feature type="domain" description="TonB-dependent receptor-like beta-barrel" evidence="17">
    <location>
        <begin position="245"/>
        <end position="689"/>
    </location>
</feature>
<evidence type="ECO:0000256" key="14">
    <source>
        <dbReference type="PROSITE-ProRule" id="PRU01360"/>
    </source>
</evidence>
<evidence type="ECO:0000259" key="17">
    <source>
        <dbReference type="Pfam" id="PF00593"/>
    </source>
</evidence>
<keyword evidence="11 14" id="KW-0472">Membrane</keyword>
<evidence type="ECO:0000256" key="5">
    <source>
        <dbReference type="ARBA" id="ARBA00022496"/>
    </source>
</evidence>
<dbReference type="RefSeq" id="WP_038473283.1">
    <property type="nucleotide sequence ID" value="NZ_CP009451.1"/>
</dbReference>
<organism evidence="19 20">
    <name type="scientific">Cedecea neteri</name>
    <dbReference type="NCBI Taxonomy" id="158822"/>
    <lineage>
        <taxon>Bacteria</taxon>
        <taxon>Pseudomonadati</taxon>
        <taxon>Pseudomonadota</taxon>
        <taxon>Gammaproteobacteria</taxon>
        <taxon>Enterobacterales</taxon>
        <taxon>Enterobacteriaceae</taxon>
        <taxon>Cedecea</taxon>
    </lineage>
</organism>
<dbReference type="GO" id="GO:0015344">
    <property type="term" value="F:siderophore uptake transmembrane transporter activity"/>
    <property type="evidence" value="ECO:0007669"/>
    <property type="project" value="TreeGrafter"/>
</dbReference>
<dbReference type="InterPro" id="IPR037066">
    <property type="entry name" value="Plug_dom_sf"/>
</dbReference>
<dbReference type="Proteomes" id="UP000029481">
    <property type="component" value="Chromosome"/>
</dbReference>
<dbReference type="InterPro" id="IPR039426">
    <property type="entry name" value="TonB-dep_rcpt-like"/>
</dbReference>
<keyword evidence="7" id="KW-0732">Signal</keyword>
<keyword evidence="10 15" id="KW-0798">TonB box</keyword>
<evidence type="ECO:0000256" key="1">
    <source>
        <dbReference type="ARBA" id="ARBA00004571"/>
    </source>
</evidence>
<dbReference type="PANTHER" id="PTHR32552">
    <property type="entry name" value="FERRICHROME IRON RECEPTOR-RELATED"/>
    <property type="match status" value="1"/>
</dbReference>
<evidence type="ECO:0000256" key="11">
    <source>
        <dbReference type="ARBA" id="ARBA00023136"/>
    </source>
</evidence>
<dbReference type="InterPro" id="IPR010916">
    <property type="entry name" value="TonB_box_CS"/>
</dbReference>
<evidence type="ECO:0000313" key="19">
    <source>
        <dbReference type="EMBL" id="AIR03699.1"/>
    </source>
</evidence>
<dbReference type="PROSITE" id="PS52016">
    <property type="entry name" value="TONB_DEPENDENT_REC_3"/>
    <property type="match status" value="1"/>
</dbReference>
<evidence type="ECO:0000256" key="2">
    <source>
        <dbReference type="ARBA" id="ARBA00009810"/>
    </source>
</evidence>
<dbReference type="GO" id="GO:0038023">
    <property type="term" value="F:signaling receptor activity"/>
    <property type="evidence" value="ECO:0007669"/>
    <property type="project" value="InterPro"/>
</dbReference>
<reference evidence="19 20" key="1">
    <citation type="submission" date="2014-09" db="EMBL/GenBank/DDBJ databases">
        <title>Cedecea neteri SSMD04 Genome Sequencing.</title>
        <authorList>
            <person name="Tan J.-Y."/>
        </authorList>
    </citation>
    <scope>NUCLEOTIDE SEQUENCE [LARGE SCALE GENOMIC DNA]</scope>
    <source>
        <strain evidence="19 20">SSMD04</strain>
    </source>
</reference>
<sequence length="720" mass="80140">MHFKNNKVTHSLWLMGFSTMGMVGGVQAQERQGSEETLVVTGSVSEDPSAPLKGMVATKTLSATKTAADLVKTPQSVSVITRDQMNAQDVTSVSQALRYSAGVFTEYRGSSNRNDEVFVRGFSYVPKYLDGLSYGATASSQTGTFDPWLLERVELVRGPASVLFGQVNPGGLISMTSKRPTREAIHEVQFRSGNQHLAEGAFDFGGSLSDDDRVLYRLNGIARTQHSQVADYKEQRMAIAPALTWYPNEQTRFTLLTSYQKDPKAGYRNFLPAAGLVTETAAGYIPRDFNVSDPNYDQSWREQTMVGYEFEHSFNDIFTFRQNARYASIKQKYRYLVYSTSKSDTLLSRRAQRETRDTDEFGVDNQLEAQFDTGTLGHTLLGGLDYKSNHDRQQLSRGMGAKYDIYWPRPVYGLNVDESTFSAVSDDQQNLDQTGVYLQDQLSWNRWQLLLSGRYDWAEVRTTDRLKGKSTQQNDSKFTWRTGLLYAFDFGLSPYISYSTSFEPNLQTNRAPGTAPFDPSLGKQTEVGLKYQPLKETFMTLALFDLRQTNVGTYNSALGWFENAGEIRSKGLEAEVHSTLFNSLNLIGSYTWTDAETASTTVAGTEGKVPARIPTHMASAWGSYTIPDGVLKNLTAGVGVRYIGTSYGDAKNTFKVPAVDLYDAMLRYELGEVSPQLKGAAVQFNVNNLADTKYVASCASDSACFYGIGRTLTATVSYRW</sequence>
<dbReference type="CDD" id="cd01347">
    <property type="entry name" value="ligand_gated_channel"/>
    <property type="match status" value="1"/>
</dbReference>
<evidence type="ECO:0000256" key="9">
    <source>
        <dbReference type="ARBA" id="ARBA00023065"/>
    </source>
</evidence>
<evidence type="ECO:0000256" key="3">
    <source>
        <dbReference type="ARBA" id="ARBA00022448"/>
    </source>
</evidence>
<evidence type="ECO:0000256" key="15">
    <source>
        <dbReference type="PROSITE-ProRule" id="PRU10143"/>
    </source>
</evidence>
<keyword evidence="12 19" id="KW-0675">Receptor</keyword>
<dbReference type="InterPro" id="IPR012910">
    <property type="entry name" value="Plug_dom"/>
</dbReference>
<dbReference type="OrthoDB" id="127311at2"/>
<dbReference type="Pfam" id="PF07715">
    <property type="entry name" value="Plug"/>
    <property type="match status" value="1"/>
</dbReference>
<keyword evidence="5" id="KW-0410">Iron transport</keyword>
<feature type="short sequence motif" description="TonB box" evidence="15">
    <location>
        <begin position="37"/>
        <end position="43"/>
    </location>
</feature>
<dbReference type="KEGG" id="cnt:JT31_03485"/>
<dbReference type="InterPro" id="IPR010105">
    <property type="entry name" value="TonB_sidphr_rcpt"/>
</dbReference>
<evidence type="ECO:0000256" key="13">
    <source>
        <dbReference type="ARBA" id="ARBA00023237"/>
    </source>
</evidence>
<evidence type="ECO:0000256" key="8">
    <source>
        <dbReference type="ARBA" id="ARBA00023004"/>
    </source>
</evidence>
<dbReference type="InterPro" id="IPR000531">
    <property type="entry name" value="Beta-barrel_TonB"/>
</dbReference>
<evidence type="ECO:0000259" key="18">
    <source>
        <dbReference type="Pfam" id="PF07715"/>
    </source>
</evidence>
<dbReference type="PROSITE" id="PS00430">
    <property type="entry name" value="TONB_DEPENDENT_REC_1"/>
    <property type="match status" value="1"/>
</dbReference>
<evidence type="ECO:0000256" key="10">
    <source>
        <dbReference type="ARBA" id="ARBA00023077"/>
    </source>
</evidence>
<dbReference type="Gene3D" id="2.40.170.20">
    <property type="entry name" value="TonB-dependent receptor, beta-barrel domain"/>
    <property type="match status" value="1"/>
</dbReference>
<dbReference type="Gene3D" id="2.170.130.10">
    <property type="entry name" value="TonB-dependent receptor, plug domain"/>
    <property type="match status" value="1"/>
</dbReference>
<name>A0A089PZL4_9ENTR</name>
<dbReference type="PANTHER" id="PTHR32552:SF68">
    <property type="entry name" value="FERRICHROME OUTER MEMBRANE TRANSPORTER_PHAGE RECEPTOR"/>
    <property type="match status" value="1"/>
</dbReference>
<evidence type="ECO:0000256" key="16">
    <source>
        <dbReference type="RuleBase" id="RU003357"/>
    </source>
</evidence>
<dbReference type="Pfam" id="PF00593">
    <property type="entry name" value="TonB_dep_Rec_b-barrel"/>
    <property type="match status" value="1"/>
</dbReference>
<dbReference type="GO" id="GO:0009279">
    <property type="term" value="C:cell outer membrane"/>
    <property type="evidence" value="ECO:0007669"/>
    <property type="project" value="UniProtKB-SubCell"/>
</dbReference>
<gene>
    <name evidence="19" type="ORF">JT31_03485</name>
</gene>
<keyword evidence="20" id="KW-1185">Reference proteome</keyword>
<comment type="subcellular location">
    <subcellularLocation>
        <location evidence="1 14">Cell outer membrane</location>
        <topology evidence="1 14">Multi-pass membrane protein</topology>
    </subcellularLocation>
</comment>
<comment type="similarity">
    <text evidence="2 14 16">Belongs to the TonB-dependent receptor family.</text>
</comment>
<dbReference type="GO" id="GO:0015891">
    <property type="term" value="P:siderophore transport"/>
    <property type="evidence" value="ECO:0007669"/>
    <property type="project" value="InterPro"/>
</dbReference>
<dbReference type="AlphaFoldDB" id="A0A089PZL4"/>
<evidence type="ECO:0000256" key="12">
    <source>
        <dbReference type="ARBA" id="ARBA00023170"/>
    </source>
</evidence>
<protein>
    <submittedName>
        <fullName evidence="19">Ferrichrysobactin receptor</fullName>
    </submittedName>
</protein>
<evidence type="ECO:0000256" key="4">
    <source>
        <dbReference type="ARBA" id="ARBA00022452"/>
    </source>
</evidence>
<accession>A0A089PZL4</accession>
<keyword evidence="4 14" id="KW-1134">Transmembrane beta strand</keyword>
<keyword evidence="8" id="KW-0408">Iron</keyword>
<proteinExistence type="inferred from homology"/>
<dbReference type="EMBL" id="CP009451">
    <property type="protein sequence ID" value="AIR03699.1"/>
    <property type="molecule type" value="Genomic_DNA"/>
</dbReference>
<evidence type="ECO:0000256" key="7">
    <source>
        <dbReference type="ARBA" id="ARBA00022729"/>
    </source>
</evidence>
<evidence type="ECO:0000256" key="6">
    <source>
        <dbReference type="ARBA" id="ARBA00022692"/>
    </source>
</evidence>
<keyword evidence="3 14" id="KW-0813">Transport</keyword>